<dbReference type="Gene3D" id="1.10.357.10">
    <property type="entry name" value="Tetracycline Repressor, domain 2"/>
    <property type="match status" value="1"/>
</dbReference>
<organism evidence="1 2">
    <name type="scientific">Rhizobium indicum</name>
    <dbReference type="NCBI Taxonomy" id="2583231"/>
    <lineage>
        <taxon>Bacteria</taxon>
        <taxon>Pseudomonadati</taxon>
        <taxon>Pseudomonadota</taxon>
        <taxon>Alphaproteobacteria</taxon>
        <taxon>Hyphomicrobiales</taxon>
        <taxon>Rhizobiaceae</taxon>
        <taxon>Rhizobium/Agrobacterium group</taxon>
        <taxon>Rhizobium</taxon>
    </lineage>
</organism>
<gene>
    <name evidence="1" type="ORF">FFM53_035470</name>
</gene>
<evidence type="ECO:0000313" key="1">
    <source>
        <dbReference type="EMBL" id="QKK21564.1"/>
    </source>
</evidence>
<reference evidence="1 2" key="1">
    <citation type="submission" date="2020-05" db="EMBL/GenBank/DDBJ databases">
        <title>Genome sequences of pea root nodulating Rhizobium spp.</title>
        <authorList>
            <person name="Rahi P."/>
        </authorList>
    </citation>
    <scope>NUCLEOTIDE SEQUENCE [LARGE SCALE GENOMIC DNA]</scope>
    <source>
        <strain evidence="2">JKLM 12A2</strain>
        <plasmid evidence="1 2">pPR12A205</plasmid>
    </source>
</reference>
<name>A0ABX6PSE6_9HYPH</name>
<geneLocation type="plasmid" evidence="1 2">
    <name>pPR12A205</name>
</geneLocation>
<proteinExistence type="predicted"/>
<protein>
    <submittedName>
        <fullName evidence="1">Uncharacterized protein</fullName>
    </submittedName>
</protein>
<evidence type="ECO:0000313" key="2">
    <source>
        <dbReference type="Proteomes" id="UP000305673"/>
    </source>
</evidence>
<dbReference type="Proteomes" id="UP000305673">
    <property type="component" value="Plasmid pPR12A205"/>
</dbReference>
<dbReference type="InterPro" id="IPR036271">
    <property type="entry name" value="Tet_transcr_reg_TetR-rel_C_sf"/>
</dbReference>
<keyword evidence="1" id="KW-0614">Plasmid</keyword>
<dbReference type="RefSeq" id="WP_138390289.1">
    <property type="nucleotide sequence ID" value="NZ_CP054026.1"/>
</dbReference>
<dbReference type="SUPFAM" id="SSF48498">
    <property type="entry name" value="Tetracyclin repressor-like, C-terminal domain"/>
    <property type="match status" value="1"/>
</dbReference>
<keyword evidence="2" id="KW-1185">Reference proteome</keyword>
<sequence length="71" mass="7356">MIAARLFPASLPAQQGSLCGNGELPSAADIDGLAWHFLGVLQAAMNLPQAGASGLVLRRVIDLGMSAWPLK</sequence>
<dbReference type="EMBL" id="CP054026">
    <property type="protein sequence ID" value="QKK21564.1"/>
    <property type="molecule type" value="Genomic_DNA"/>
</dbReference>
<accession>A0ABX6PSE6</accession>